<evidence type="ECO:0000313" key="2">
    <source>
        <dbReference type="Proteomes" id="UP001164929"/>
    </source>
</evidence>
<accession>A0AAD6LSZ0</accession>
<dbReference type="Proteomes" id="UP001164929">
    <property type="component" value="Chromosome 14"/>
</dbReference>
<dbReference type="AlphaFoldDB" id="A0AAD6LSZ0"/>
<sequence>MKVMGLSMLDIMACGTWNPEAKVERKDQLEVVVFRPSELGRGGDVLLKVAHCRVLNHVQRPRPSNQQFLEERPNRASDPVKSLIYFSMASRPYKYERDTKLGPMFSGAISQPEWHLGYGLYSAFCPGLL</sequence>
<organism evidence="1 2">
    <name type="scientific">Populus alba x Populus x berolinensis</name>
    <dbReference type="NCBI Taxonomy" id="444605"/>
    <lineage>
        <taxon>Eukaryota</taxon>
        <taxon>Viridiplantae</taxon>
        <taxon>Streptophyta</taxon>
        <taxon>Embryophyta</taxon>
        <taxon>Tracheophyta</taxon>
        <taxon>Spermatophyta</taxon>
        <taxon>Magnoliopsida</taxon>
        <taxon>eudicotyledons</taxon>
        <taxon>Gunneridae</taxon>
        <taxon>Pentapetalae</taxon>
        <taxon>rosids</taxon>
        <taxon>fabids</taxon>
        <taxon>Malpighiales</taxon>
        <taxon>Salicaceae</taxon>
        <taxon>Saliceae</taxon>
        <taxon>Populus</taxon>
    </lineage>
</organism>
<keyword evidence="2" id="KW-1185">Reference proteome</keyword>
<name>A0AAD6LSZ0_9ROSI</name>
<proteinExistence type="predicted"/>
<reference evidence="1" key="1">
    <citation type="journal article" date="2023" name="Mol. Ecol. Resour.">
        <title>Chromosome-level genome assembly of a triploid poplar Populus alba 'Berolinensis'.</title>
        <authorList>
            <person name="Chen S."/>
            <person name="Yu Y."/>
            <person name="Wang X."/>
            <person name="Wang S."/>
            <person name="Zhang T."/>
            <person name="Zhou Y."/>
            <person name="He R."/>
            <person name="Meng N."/>
            <person name="Wang Y."/>
            <person name="Liu W."/>
            <person name="Liu Z."/>
            <person name="Liu J."/>
            <person name="Guo Q."/>
            <person name="Huang H."/>
            <person name="Sederoff R.R."/>
            <person name="Wang G."/>
            <person name="Qu G."/>
            <person name="Chen S."/>
        </authorList>
    </citation>
    <scope>NUCLEOTIDE SEQUENCE</scope>
    <source>
        <strain evidence="1">SC-2020</strain>
    </source>
</reference>
<protein>
    <submittedName>
        <fullName evidence="1">Uncharacterized protein</fullName>
    </submittedName>
</protein>
<gene>
    <name evidence="1" type="ORF">NC653_033016</name>
</gene>
<comment type="caution">
    <text evidence="1">The sequence shown here is derived from an EMBL/GenBank/DDBJ whole genome shotgun (WGS) entry which is preliminary data.</text>
</comment>
<evidence type="ECO:0000313" key="1">
    <source>
        <dbReference type="EMBL" id="KAJ6972586.1"/>
    </source>
</evidence>
<dbReference type="EMBL" id="JAQIZT010000014">
    <property type="protein sequence ID" value="KAJ6972586.1"/>
    <property type="molecule type" value="Genomic_DNA"/>
</dbReference>